<evidence type="ECO:0000313" key="8">
    <source>
        <dbReference type="Proteomes" id="UP000663846"/>
    </source>
</evidence>
<accession>A0A8H2WHW8</accession>
<feature type="transmembrane region" description="Helical" evidence="5">
    <location>
        <begin position="176"/>
        <end position="198"/>
    </location>
</feature>
<dbReference type="AlphaFoldDB" id="A0A8H2WHW8"/>
<evidence type="ECO:0000256" key="6">
    <source>
        <dbReference type="SAM" id="SignalP"/>
    </source>
</evidence>
<name>A0A8H2WHW8_9AGAM</name>
<evidence type="ECO:0000313" key="7">
    <source>
        <dbReference type="EMBL" id="CAE6385963.1"/>
    </source>
</evidence>
<comment type="subcellular location">
    <subcellularLocation>
        <location evidence="1">Membrane</location>
        <topology evidence="1">Multi-pass membrane protein</topology>
    </subcellularLocation>
</comment>
<keyword evidence="2 5" id="KW-0812">Transmembrane</keyword>
<feature type="transmembrane region" description="Helical" evidence="5">
    <location>
        <begin position="69"/>
        <end position="88"/>
    </location>
</feature>
<protein>
    <recommendedName>
        <fullName evidence="9">Protein RTA1</fullName>
    </recommendedName>
</protein>
<evidence type="ECO:0000256" key="3">
    <source>
        <dbReference type="ARBA" id="ARBA00022989"/>
    </source>
</evidence>
<dbReference type="InterPro" id="IPR007568">
    <property type="entry name" value="RTA1"/>
</dbReference>
<evidence type="ECO:0000256" key="1">
    <source>
        <dbReference type="ARBA" id="ARBA00004141"/>
    </source>
</evidence>
<dbReference type="Proteomes" id="UP000663846">
    <property type="component" value="Unassembled WGS sequence"/>
</dbReference>
<organism evidence="7 8">
    <name type="scientific">Rhizoctonia solani</name>
    <dbReference type="NCBI Taxonomy" id="456999"/>
    <lineage>
        <taxon>Eukaryota</taxon>
        <taxon>Fungi</taxon>
        <taxon>Dikarya</taxon>
        <taxon>Basidiomycota</taxon>
        <taxon>Agaricomycotina</taxon>
        <taxon>Agaricomycetes</taxon>
        <taxon>Cantharellales</taxon>
        <taxon>Ceratobasidiaceae</taxon>
        <taxon>Rhizoctonia</taxon>
    </lineage>
</organism>
<evidence type="ECO:0000256" key="2">
    <source>
        <dbReference type="ARBA" id="ARBA00022692"/>
    </source>
</evidence>
<feature type="transmembrane region" description="Helical" evidence="5">
    <location>
        <begin position="100"/>
        <end position="122"/>
    </location>
</feature>
<keyword evidence="3 5" id="KW-1133">Transmembrane helix</keyword>
<sequence length="310" mass="34819">MFPTRTLALSLLFCSLCALAQEEPSSDSKNSRNPLKYIPNRPLAIISGLIYLAIPAICLIWCRKRWARYMLTIMVGGVCYAIGLFMRLPFGSNPDNLGLYIIMNMFTVLSPCAFIAMVYMLLGRLALHLDADEYLLVKSRIITKLFLTSDIVTLLVQASGGGMAAMQSLSNLGKKIFLVGLIVQLISFTLYMVVYAVFLYRMKVNRPEECRLPRNKAEFFSHWTALAGTLVISCIGIFIRSIFRTVENSQGFDGHLATTEVYFYVLDTLPLFIAILVFVVTWPPLYLTRYGHVDSVDTAVEMGIAQETKK</sequence>
<keyword evidence="6" id="KW-0732">Signal</keyword>
<feature type="signal peptide" evidence="6">
    <location>
        <begin position="1"/>
        <end position="20"/>
    </location>
</feature>
<reference evidence="7" key="1">
    <citation type="submission" date="2021-01" db="EMBL/GenBank/DDBJ databases">
        <authorList>
            <person name="Kaushik A."/>
        </authorList>
    </citation>
    <scope>NUCLEOTIDE SEQUENCE</scope>
    <source>
        <strain evidence="7">AG1-1C</strain>
    </source>
</reference>
<comment type="caution">
    <text evidence="7">The sequence shown here is derived from an EMBL/GenBank/DDBJ whole genome shotgun (WGS) entry which is preliminary data.</text>
</comment>
<keyword evidence="4 5" id="KW-0472">Membrane</keyword>
<dbReference type="EMBL" id="CAJMWS010000245">
    <property type="protein sequence ID" value="CAE6385963.1"/>
    <property type="molecule type" value="Genomic_DNA"/>
</dbReference>
<gene>
    <name evidence="7" type="ORF">RDB_LOCUS38856</name>
</gene>
<feature type="transmembrane region" description="Helical" evidence="5">
    <location>
        <begin position="44"/>
        <end position="62"/>
    </location>
</feature>
<feature type="transmembrane region" description="Helical" evidence="5">
    <location>
        <begin position="142"/>
        <end position="164"/>
    </location>
</feature>
<evidence type="ECO:0000256" key="5">
    <source>
        <dbReference type="SAM" id="Phobius"/>
    </source>
</evidence>
<dbReference type="PANTHER" id="PTHR31465:SF1">
    <property type="entry name" value="PROTEIN RTA1-RELATED"/>
    <property type="match status" value="1"/>
</dbReference>
<evidence type="ECO:0000256" key="4">
    <source>
        <dbReference type="ARBA" id="ARBA00023136"/>
    </source>
</evidence>
<feature type="chain" id="PRO_5034486452" description="Protein RTA1" evidence="6">
    <location>
        <begin position="21"/>
        <end position="310"/>
    </location>
</feature>
<evidence type="ECO:0008006" key="9">
    <source>
        <dbReference type="Google" id="ProtNLM"/>
    </source>
</evidence>
<feature type="transmembrane region" description="Helical" evidence="5">
    <location>
        <begin position="262"/>
        <end position="282"/>
    </location>
</feature>
<dbReference type="PANTHER" id="PTHR31465">
    <property type="entry name" value="PROTEIN RTA1-RELATED"/>
    <property type="match status" value="1"/>
</dbReference>
<proteinExistence type="predicted"/>
<dbReference type="GO" id="GO:0016020">
    <property type="term" value="C:membrane"/>
    <property type="evidence" value="ECO:0007669"/>
    <property type="project" value="UniProtKB-SubCell"/>
</dbReference>
<dbReference type="Pfam" id="PF04479">
    <property type="entry name" value="RTA1"/>
    <property type="match status" value="1"/>
</dbReference>
<feature type="transmembrane region" description="Helical" evidence="5">
    <location>
        <begin position="219"/>
        <end position="242"/>
    </location>
</feature>